<dbReference type="InterPro" id="IPR026022">
    <property type="entry name" value="PhoU_dom"/>
</dbReference>
<dbReference type="InterPro" id="IPR038078">
    <property type="entry name" value="PhoU-like_sf"/>
</dbReference>
<dbReference type="InterPro" id="IPR003841">
    <property type="entry name" value="Na/Pi_transpt"/>
</dbReference>
<dbReference type="SUPFAM" id="SSF109755">
    <property type="entry name" value="PhoU-like"/>
    <property type="match status" value="1"/>
</dbReference>
<evidence type="ECO:0000259" key="7">
    <source>
        <dbReference type="Pfam" id="PF01895"/>
    </source>
</evidence>
<name>A0A1M6JQR6_9CLOT</name>
<feature type="domain" description="PhoU" evidence="7">
    <location>
        <begin position="453"/>
        <end position="537"/>
    </location>
</feature>
<evidence type="ECO:0000313" key="9">
    <source>
        <dbReference type="Proteomes" id="UP000184080"/>
    </source>
</evidence>
<keyword evidence="2" id="KW-1003">Cell membrane</keyword>
<feature type="transmembrane region" description="Helical" evidence="6">
    <location>
        <begin position="6"/>
        <end position="24"/>
    </location>
</feature>
<dbReference type="Pfam" id="PF01895">
    <property type="entry name" value="PhoU"/>
    <property type="match status" value="2"/>
</dbReference>
<evidence type="ECO:0000256" key="6">
    <source>
        <dbReference type="SAM" id="Phobius"/>
    </source>
</evidence>
<organism evidence="8 9">
    <name type="scientific">Clostridium amylolyticum</name>
    <dbReference type="NCBI Taxonomy" id="1121298"/>
    <lineage>
        <taxon>Bacteria</taxon>
        <taxon>Bacillati</taxon>
        <taxon>Bacillota</taxon>
        <taxon>Clostridia</taxon>
        <taxon>Eubacteriales</taxon>
        <taxon>Clostridiaceae</taxon>
        <taxon>Clostridium</taxon>
    </lineage>
</organism>
<proteinExistence type="predicted"/>
<keyword evidence="5 6" id="KW-0472">Membrane</keyword>
<comment type="subcellular location">
    <subcellularLocation>
        <location evidence="1">Cell membrane</location>
        <topology evidence="1">Multi-pass membrane protein</topology>
    </subcellularLocation>
</comment>
<feature type="domain" description="PhoU" evidence="7">
    <location>
        <begin position="348"/>
        <end position="433"/>
    </location>
</feature>
<evidence type="ECO:0000313" key="8">
    <source>
        <dbReference type="EMBL" id="SHJ49037.1"/>
    </source>
</evidence>
<gene>
    <name evidence="8" type="ORF">SAMN05444401_3193</name>
</gene>
<keyword evidence="4 6" id="KW-1133">Transmembrane helix</keyword>
<evidence type="ECO:0000256" key="1">
    <source>
        <dbReference type="ARBA" id="ARBA00004651"/>
    </source>
</evidence>
<dbReference type="EMBL" id="FQZO01000005">
    <property type="protein sequence ID" value="SHJ49037.1"/>
    <property type="molecule type" value="Genomic_DNA"/>
</dbReference>
<dbReference type="NCBIfam" id="NF037997">
    <property type="entry name" value="Na_Pi_symport"/>
    <property type="match status" value="1"/>
</dbReference>
<dbReference type="Proteomes" id="UP000184080">
    <property type="component" value="Unassembled WGS sequence"/>
</dbReference>
<dbReference type="PANTHER" id="PTHR10010">
    <property type="entry name" value="SOLUTE CARRIER FAMILY 34 SODIUM PHOSPHATE , MEMBER 2-RELATED"/>
    <property type="match status" value="1"/>
</dbReference>
<accession>A0A1M6JQR6</accession>
<feature type="transmembrane region" description="Helical" evidence="6">
    <location>
        <begin position="86"/>
        <end position="107"/>
    </location>
</feature>
<feature type="transmembrane region" description="Helical" evidence="6">
    <location>
        <begin position="138"/>
        <end position="159"/>
    </location>
</feature>
<feature type="transmembrane region" description="Helical" evidence="6">
    <location>
        <begin position="247"/>
        <end position="272"/>
    </location>
</feature>
<sequence length="544" mass="58743">MDASNFNVATTIIGLIGGLGLFLYGMKLMGDGLENAAGDTLKNILEKVTSNPISAVLVGTLVTMVIQSSSATTVMVVGFVNAGLMNLYQAAGIIMGANIGTTITAQLVAFKLDAIAPIAVGIGTAIVLFAKNKRRKDVGSIILGFGILFMGMGIMGDALKPISKSSQFTEIILAIGDNRYLGILAGLALTAVVQSSSATTGILIALAGTGVVGMNVALPIIFGCNIGTCVTALLASIGTSKTAHKAAFIHLAFNIFGTLIFIPFMDILVHIVQTISPDSVPRQIANAHTIFNISNTLIMVPLIKYLILLVNKIIPGEDEIEKIGPKYLDERLLETPIIAAGQVIKETIRMATKAKENLQISIEAFHTNNEDLVKKVYTNEKLINVLEESITDFLVRLSKTDLSDKEHSIVQSTYHVVNDIERIGDHAENIADLTLEKINRRLDYSGDALEELTNMYNYTLNALEMAIESYANRDTLKAQAVNDIEQKIDDCQKEYRDSHIRRLNEGKCNAYSGALYIDVISNLERIGDHSVNIAESVLNNNIGE</sequence>
<dbReference type="GO" id="GO:0005886">
    <property type="term" value="C:plasma membrane"/>
    <property type="evidence" value="ECO:0007669"/>
    <property type="project" value="UniProtKB-SubCell"/>
</dbReference>
<feature type="transmembrane region" description="Helical" evidence="6">
    <location>
        <begin position="180"/>
        <end position="206"/>
    </location>
</feature>
<evidence type="ECO:0000256" key="2">
    <source>
        <dbReference type="ARBA" id="ARBA00022475"/>
    </source>
</evidence>
<dbReference type="NCBIfam" id="TIGR00704">
    <property type="entry name" value="NaPi_cotrn_rel"/>
    <property type="match status" value="1"/>
</dbReference>
<evidence type="ECO:0000256" key="4">
    <source>
        <dbReference type="ARBA" id="ARBA00022989"/>
    </source>
</evidence>
<feature type="transmembrane region" description="Helical" evidence="6">
    <location>
        <begin position="114"/>
        <end position="132"/>
    </location>
</feature>
<dbReference type="AlphaFoldDB" id="A0A1M6JQR6"/>
<dbReference type="Gene3D" id="1.20.58.220">
    <property type="entry name" value="Phosphate transport system protein phou homolog 2, domain 2"/>
    <property type="match status" value="1"/>
</dbReference>
<dbReference type="STRING" id="1121298.SAMN05444401_3193"/>
<protein>
    <submittedName>
        <fullName evidence="8">Phosphate uptake regulator, PhoU</fullName>
    </submittedName>
</protein>
<dbReference type="GO" id="GO:0044341">
    <property type="term" value="P:sodium-dependent phosphate transport"/>
    <property type="evidence" value="ECO:0007669"/>
    <property type="project" value="InterPro"/>
</dbReference>
<evidence type="ECO:0000256" key="3">
    <source>
        <dbReference type="ARBA" id="ARBA00022692"/>
    </source>
</evidence>
<dbReference type="GO" id="GO:0005436">
    <property type="term" value="F:sodium:phosphate symporter activity"/>
    <property type="evidence" value="ECO:0007669"/>
    <property type="project" value="InterPro"/>
</dbReference>
<dbReference type="Pfam" id="PF02690">
    <property type="entry name" value="Na_Pi_cotrans"/>
    <property type="match status" value="1"/>
</dbReference>
<feature type="transmembrane region" description="Helical" evidence="6">
    <location>
        <begin position="212"/>
        <end position="235"/>
    </location>
</feature>
<evidence type="ECO:0000256" key="5">
    <source>
        <dbReference type="ARBA" id="ARBA00023136"/>
    </source>
</evidence>
<reference evidence="8 9" key="1">
    <citation type="submission" date="2016-11" db="EMBL/GenBank/DDBJ databases">
        <authorList>
            <person name="Jaros S."/>
            <person name="Januszkiewicz K."/>
            <person name="Wedrychowicz H."/>
        </authorList>
    </citation>
    <scope>NUCLEOTIDE SEQUENCE [LARGE SCALE GENOMIC DNA]</scope>
    <source>
        <strain evidence="8 9">DSM 21864</strain>
    </source>
</reference>
<feature type="transmembrane region" description="Helical" evidence="6">
    <location>
        <begin position="55"/>
        <end position="80"/>
    </location>
</feature>
<dbReference type="InterPro" id="IPR004633">
    <property type="entry name" value="NaPi_cotrn-rel/YqeW-like"/>
</dbReference>
<keyword evidence="3 6" id="KW-0812">Transmembrane</keyword>
<dbReference type="PANTHER" id="PTHR10010:SF46">
    <property type="entry name" value="SODIUM-DEPENDENT PHOSPHATE TRANSPORT PROTEIN 2B"/>
    <property type="match status" value="1"/>
</dbReference>
<dbReference type="RefSeq" id="WP_278321587.1">
    <property type="nucleotide sequence ID" value="NZ_FQZO01000005.1"/>
</dbReference>
<keyword evidence="9" id="KW-1185">Reference proteome</keyword>